<organism evidence="2">
    <name type="scientific">mine drainage metagenome</name>
    <dbReference type="NCBI Taxonomy" id="410659"/>
    <lineage>
        <taxon>unclassified sequences</taxon>
        <taxon>metagenomes</taxon>
        <taxon>ecological metagenomes</taxon>
    </lineage>
</organism>
<comment type="caution">
    <text evidence="2">The sequence shown here is derived from an EMBL/GenBank/DDBJ whole genome shotgun (WGS) entry which is preliminary data.</text>
</comment>
<dbReference type="SUPFAM" id="SSF56281">
    <property type="entry name" value="Metallo-hydrolase/oxidoreductase"/>
    <property type="match status" value="1"/>
</dbReference>
<dbReference type="EMBL" id="AUZX01000451">
    <property type="protein sequence ID" value="EQD80713.1"/>
    <property type="molecule type" value="Genomic_DNA"/>
</dbReference>
<evidence type="ECO:0000313" key="2">
    <source>
        <dbReference type="EMBL" id="EQD80713.1"/>
    </source>
</evidence>
<reference evidence="2" key="1">
    <citation type="submission" date="2013-08" db="EMBL/GenBank/DDBJ databases">
        <authorList>
            <person name="Mendez C."/>
            <person name="Richter M."/>
            <person name="Ferrer M."/>
            <person name="Sanchez J."/>
        </authorList>
    </citation>
    <scope>NUCLEOTIDE SEQUENCE</scope>
</reference>
<evidence type="ECO:0000259" key="1">
    <source>
        <dbReference type="Pfam" id="PF00753"/>
    </source>
</evidence>
<accession>T1CG00</accession>
<reference evidence="2" key="2">
    <citation type="journal article" date="2014" name="ISME J.">
        <title>Microbial stratification in low pH oxic and suboxic macroscopic growths along an acid mine drainage.</title>
        <authorList>
            <person name="Mendez-Garcia C."/>
            <person name="Mesa V."/>
            <person name="Sprenger R.R."/>
            <person name="Richter M."/>
            <person name="Diez M.S."/>
            <person name="Solano J."/>
            <person name="Bargiela R."/>
            <person name="Golyshina O.V."/>
            <person name="Manteca A."/>
            <person name="Ramos J.L."/>
            <person name="Gallego J.R."/>
            <person name="Llorente I."/>
            <person name="Martins Dos Santos V.A."/>
            <person name="Jensen O.N."/>
            <person name="Pelaez A.I."/>
            <person name="Sanchez J."/>
            <person name="Ferrer M."/>
        </authorList>
    </citation>
    <scope>NUCLEOTIDE SEQUENCE</scope>
</reference>
<proteinExistence type="predicted"/>
<dbReference type="AlphaFoldDB" id="T1CG00"/>
<dbReference type="Gene3D" id="3.60.15.10">
    <property type="entry name" value="Ribonuclease Z/Hydroxyacylglutathione hydrolase-like"/>
    <property type="match status" value="1"/>
</dbReference>
<dbReference type="InterPro" id="IPR036866">
    <property type="entry name" value="RibonucZ/Hydroxyglut_hydro"/>
</dbReference>
<feature type="domain" description="Metallo-beta-lactamase" evidence="1">
    <location>
        <begin position="3"/>
        <end position="44"/>
    </location>
</feature>
<sequence>MGVDDIDFVVASHLHFDHAGNMQMFKGSNARLICNDKEKEFAFGYEGPFNGA</sequence>
<dbReference type="Pfam" id="PF00753">
    <property type="entry name" value="Lactamase_B"/>
    <property type="match status" value="1"/>
</dbReference>
<dbReference type="InterPro" id="IPR001279">
    <property type="entry name" value="Metallo-B-lactamas"/>
</dbReference>
<name>T1CG00_9ZZZZ</name>
<feature type="non-terminal residue" evidence="2">
    <location>
        <position position="52"/>
    </location>
</feature>
<gene>
    <name evidence="2" type="ORF">B1A_00601</name>
</gene>
<protein>
    <recommendedName>
        <fullName evidence="1">Metallo-beta-lactamase domain-containing protein</fullName>
    </recommendedName>
</protein>